<feature type="transmembrane region" description="Helical" evidence="8">
    <location>
        <begin position="163"/>
        <end position="184"/>
    </location>
</feature>
<dbReference type="Proteomes" id="UP001596506">
    <property type="component" value="Unassembled WGS sequence"/>
</dbReference>
<dbReference type="PANTHER" id="PTHR30445">
    <property type="entry name" value="K(+)_H(+) ANTIPORTER SUBUNIT KHTT"/>
    <property type="match status" value="1"/>
</dbReference>
<evidence type="ECO:0000256" key="3">
    <source>
        <dbReference type="ARBA" id="ARBA00022448"/>
    </source>
</evidence>
<dbReference type="PANTHER" id="PTHR30445:SF10">
    <property type="entry name" value="TRANSPORT PROTEIN YBJL-RELATED"/>
    <property type="match status" value="1"/>
</dbReference>
<feature type="transmembrane region" description="Helical" evidence="8">
    <location>
        <begin position="35"/>
        <end position="55"/>
    </location>
</feature>
<feature type="transmembrane region" description="Helical" evidence="8">
    <location>
        <begin position="412"/>
        <end position="429"/>
    </location>
</feature>
<comment type="subcellular location">
    <subcellularLocation>
        <location evidence="1">Cell membrane</location>
        <topology evidence="1">Multi-pass membrane protein</topology>
    </subcellularLocation>
</comment>
<dbReference type="RefSeq" id="WP_157807801.1">
    <property type="nucleotide sequence ID" value="NZ_JBHTBD010000001.1"/>
</dbReference>
<evidence type="ECO:0000313" key="11">
    <source>
        <dbReference type="Proteomes" id="UP001596506"/>
    </source>
</evidence>
<feature type="domain" description="RCK C-terminal" evidence="9">
    <location>
        <begin position="209"/>
        <end position="291"/>
    </location>
</feature>
<evidence type="ECO:0000256" key="6">
    <source>
        <dbReference type="ARBA" id="ARBA00022989"/>
    </source>
</evidence>
<sequence length="559" mass="59011">MEIDLYQILKDNHLILLFLVIGGGYLIGNIKVFSVPVGSTIGVLLIGLSFGHYGLTIPSEVGSFGFSLFIFSVGLQAGPSFFTAFMEDGKNYIILAVVVVTTGLVTVIALSHLFGFTQGFDAGLMAGALTSTPTLAAAQDAVNSGLAGGDEATRQQIIENIGVGYALTYFVGTILVILLIRYVPRVLKMNLEAMARTYAKDKGLLPDRRRGPSEAENLPVVRAYKITPDSYGKTISQRAAELTEIKGVILKVCRGGKLLEPDPKLELQEGDVLSVIASLQTHQWVRKNLGGEEVLDASLLNYHVISQEIVVLSGHVLGKQIKELNLASTYGCFATGLNRTGIQLPITDEVTLNKGDRIQIIGEESRLRELASLLGHIEQEIEETDLATFSLGIVIGSFVGLITFSIGGISVGVGTAGGLLIVGLVLGYLSSMNPTFGRVPGAARFLLMELGLLLLMASIGLNAGGGIVEGLLEVGPLIIASAVLVTTLPLSIGYLVGRKILKMNPALLLGSLVGAMTSTPALAVVADAAKSSVPAIGYVGTYTFANVFLIFAGTFLMTL</sequence>
<dbReference type="SUPFAM" id="SSF116726">
    <property type="entry name" value="TrkA C-terminal domain-like"/>
    <property type="match status" value="2"/>
</dbReference>
<keyword evidence="3" id="KW-0813">Transport</keyword>
<evidence type="ECO:0000256" key="8">
    <source>
        <dbReference type="SAM" id="Phobius"/>
    </source>
</evidence>
<keyword evidence="7 8" id="KW-0472">Membrane</keyword>
<dbReference type="InterPro" id="IPR036721">
    <property type="entry name" value="RCK_C_sf"/>
</dbReference>
<feature type="transmembrane region" description="Helical" evidence="8">
    <location>
        <begin position="61"/>
        <end position="85"/>
    </location>
</feature>
<dbReference type="Gene3D" id="3.30.70.1450">
    <property type="entry name" value="Regulator of K+ conductance, C-terminal domain"/>
    <property type="match status" value="1"/>
</dbReference>
<evidence type="ECO:0000313" key="10">
    <source>
        <dbReference type="EMBL" id="MFC7294238.1"/>
    </source>
</evidence>
<keyword evidence="5 8" id="KW-0812">Transmembrane</keyword>
<evidence type="ECO:0000256" key="7">
    <source>
        <dbReference type="ARBA" id="ARBA00023136"/>
    </source>
</evidence>
<feature type="transmembrane region" description="Helical" evidence="8">
    <location>
        <begin position="507"/>
        <end position="529"/>
    </location>
</feature>
<keyword evidence="4" id="KW-1003">Cell membrane</keyword>
<organism evidence="10 11">
    <name type="scientific">Marinobacter aromaticivorans</name>
    <dbReference type="NCBI Taxonomy" id="1494078"/>
    <lineage>
        <taxon>Bacteria</taxon>
        <taxon>Pseudomonadati</taxon>
        <taxon>Pseudomonadota</taxon>
        <taxon>Gammaproteobacteria</taxon>
        <taxon>Pseudomonadales</taxon>
        <taxon>Marinobacteraceae</taxon>
        <taxon>Marinobacter</taxon>
    </lineage>
</organism>
<gene>
    <name evidence="10" type="ORF">ACFQQA_05825</name>
</gene>
<feature type="transmembrane region" description="Helical" evidence="8">
    <location>
        <begin position="92"/>
        <end position="114"/>
    </location>
</feature>
<keyword evidence="6 8" id="KW-1133">Transmembrane helix</keyword>
<name>A0ABW2ITJ4_9GAMM</name>
<comment type="caution">
    <text evidence="10">The sequence shown here is derived from an EMBL/GenBank/DDBJ whole genome shotgun (WGS) entry which is preliminary data.</text>
</comment>
<feature type="transmembrane region" description="Helical" evidence="8">
    <location>
        <begin position="535"/>
        <end position="557"/>
    </location>
</feature>
<feature type="transmembrane region" description="Helical" evidence="8">
    <location>
        <begin position="386"/>
        <end position="406"/>
    </location>
</feature>
<keyword evidence="11" id="KW-1185">Reference proteome</keyword>
<dbReference type="InterPro" id="IPR006512">
    <property type="entry name" value="YidE_YbjL"/>
</dbReference>
<dbReference type="Pfam" id="PF06826">
    <property type="entry name" value="Asp-Al_Ex"/>
    <property type="match status" value="2"/>
</dbReference>
<feature type="domain" description="RCK C-terminal" evidence="9">
    <location>
        <begin position="292"/>
        <end position="376"/>
    </location>
</feature>
<evidence type="ECO:0000256" key="5">
    <source>
        <dbReference type="ARBA" id="ARBA00022692"/>
    </source>
</evidence>
<evidence type="ECO:0000256" key="2">
    <source>
        <dbReference type="ARBA" id="ARBA00009854"/>
    </source>
</evidence>
<feature type="transmembrane region" description="Helical" evidence="8">
    <location>
        <begin position="450"/>
        <end position="468"/>
    </location>
</feature>
<evidence type="ECO:0000259" key="9">
    <source>
        <dbReference type="PROSITE" id="PS51202"/>
    </source>
</evidence>
<evidence type="ECO:0000256" key="1">
    <source>
        <dbReference type="ARBA" id="ARBA00004651"/>
    </source>
</evidence>
<feature type="transmembrane region" description="Helical" evidence="8">
    <location>
        <begin position="12"/>
        <end position="28"/>
    </location>
</feature>
<reference evidence="11" key="1">
    <citation type="journal article" date="2019" name="Int. J. Syst. Evol. Microbiol.">
        <title>The Global Catalogue of Microorganisms (GCM) 10K type strain sequencing project: providing services to taxonomists for standard genome sequencing and annotation.</title>
        <authorList>
            <consortium name="The Broad Institute Genomics Platform"/>
            <consortium name="The Broad Institute Genome Sequencing Center for Infectious Disease"/>
            <person name="Wu L."/>
            <person name="Ma J."/>
        </authorList>
    </citation>
    <scope>NUCLEOTIDE SEQUENCE [LARGE SCALE GENOMIC DNA]</scope>
    <source>
        <strain evidence="11">CCUG 60559</strain>
    </source>
</reference>
<dbReference type="NCBIfam" id="TIGR01625">
    <property type="entry name" value="YidE_YbjL_dupl"/>
    <property type="match status" value="2"/>
</dbReference>
<proteinExistence type="inferred from homology"/>
<feature type="transmembrane region" description="Helical" evidence="8">
    <location>
        <begin position="474"/>
        <end position="495"/>
    </location>
</feature>
<dbReference type="PROSITE" id="PS51202">
    <property type="entry name" value="RCK_C"/>
    <property type="match status" value="2"/>
</dbReference>
<accession>A0ABW2ITJ4</accession>
<dbReference type="InterPro" id="IPR050144">
    <property type="entry name" value="AAE_transporter"/>
</dbReference>
<dbReference type="EMBL" id="JBHTBD010000001">
    <property type="protein sequence ID" value="MFC7294238.1"/>
    <property type="molecule type" value="Genomic_DNA"/>
</dbReference>
<dbReference type="InterPro" id="IPR006037">
    <property type="entry name" value="RCK_C"/>
</dbReference>
<evidence type="ECO:0000256" key="4">
    <source>
        <dbReference type="ARBA" id="ARBA00022475"/>
    </source>
</evidence>
<protein>
    <submittedName>
        <fullName evidence="10">Aspartate:alanine exchanger family transporter</fullName>
    </submittedName>
</protein>
<comment type="similarity">
    <text evidence="2">Belongs to the AAE transporter (TC 2.A.81) family.</text>
</comment>
<dbReference type="Pfam" id="PF02080">
    <property type="entry name" value="TrkA_C"/>
    <property type="match status" value="1"/>
</dbReference>